<keyword evidence="3" id="KW-1185">Reference proteome</keyword>
<accession>A0A9D4M450</accession>
<gene>
    <name evidence="2" type="ORF">DPMN_032144</name>
</gene>
<evidence type="ECO:0000313" key="3">
    <source>
        <dbReference type="Proteomes" id="UP000828390"/>
    </source>
</evidence>
<organism evidence="2 3">
    <name type="scientific">Dreissena polymorpha</name>
    <name type="common">Zebra mussel</name>
    <name type="synonym">Mytilus polymorpha</name>
    <dbReference type="NCBI Taxonomy" id="45954"/>
    <lineage>
        <taxon>Eukaryota</taxon>
        <taxon>Metazoa</taxon>
        <taxon>Spiralia</taxon>
        <taxon>Lophotrochozoa</taxon>
        <taxon>Mollusca</taxon>
        <taxon>Bivalvia</taxon>
        <taxon>Autobranchia</taxon>
        <taxon>Heteroconchia</taxon>
        <taxon>Euheterodonta</taxon>
        <taxon>Imparidentia</taxon>
        <taxon>Neoheterodontei</taxon>
        <taxon>Myida</taxon>
        <taxon>Dreissenoidea</taxon>
        <taxon>Dreissenidae</taxon>
        <taxon>Dreissena</taxon>
    </lineage>
</organism>
<feature type="region of interest" description="Disordered" evidence="1">
    <location>
        <begin position="86"/>
        <end position="112"/>
    </location>
</feature>
<dbReference type="EMBL" id="JAIWYP010000002">
    <property type="protein sequence ID" value="KAH3868989.1"/>
    <property type="molecule type" value="Genomic_DNA"/>
</dbReference>
<reference evidence="2" key="2">
    <citation type="submission" date="2020-11" db="EMBL/GenBank/DDBJ databases">
        <authorList>
            <person name="McCartney M.A."/>
            <person name="Auch B."/>
            <person name="Kono T."/>
            <person name="Mallez S."/>
            <person name="Becker A."/>
            <person name="Gohl D.M."/>
            <person name="Silverstein K.A.T."/>
            <person name="Koren S."/>
            <person name="Bechman K.B."/>
            <person name="Herman A."/>
            <person name="Abrahante J.E."/>
            <person name="Garbe J."/>
        </authorList>
    </citation>
    <scope>NUCLEOTIDE SEQUENCE</scope>
    <source>
        <strain evidence="2">Duluth1</strain>
        <tissue evidence="2">Whole animal</tissue>
    </source>
</reference>
<sequence length="112" mass="12613">MKATSAFTLSKLISWHVLGKLQYFSCSYSVTSSKWVATETVSQAEDSLKLRDIVGLTAVGHEGFGATKAFLWIRSDKKERRAMIQAEVRKSEENKRQTRKVDIETQGAWTGN</sequence>
<name>A0A9D4M450_DREPO</name>
<protein>
    <submittedName>
        <fullName evidence="2">Uncharacterized protein</fullName>
    </submittedName>
</protein>
<dbReference type="AlphaFoldDB" id="A0A9D4M450"/>
<feature type="compositionally biased region" description="Basic and acidic residues" evidence="1">
    <location>
        <begin position="86"/>
        <end position="103"/>
    </location>
</feature>
<evidence type="ECO:0000256" key="1">
    <source>
        <dbReference type="SAM" id="MobiDB-lite"/>
    </source>
</evidence>
<reference evidence="2" key="1">
    <citation type="journal article" date="2019" name="bioRxiv">
        <title>The Genome of the Zebra Mussel, Dreissena polymorpha: A Resource for Invasive Species Research.</title>
        <authorList>
            <person name="McCartney M.A."/>
            <person name="Auch B."/>
            <person name="Kono T."/>
            <person name="Mallez S."/>
            <person name="Zhang Y."/>
            <person name="Obille A."/>
            <person name="Becker A."/>
            <person name="Abrahante J.E."/>
            <person name="Garbe J."/>
            <person name="Badalamenti J.P."/>
            <person name="Herman A."/>
            <person name="Mangelson H."/>
            <person name="Liachko I."/>
            <person name="Sullivan S."/>
            <person name="Sone E.D."/>
            <person name="Koren S."/>
            <person name="Silverstein K.A.T."/>
            <person name="Beckman K.B."/>
            <person name="Gohl D.M."/>
        </authorList>
    </citation>
    <scope>NUCLEOTIDE SEQUENCE</scope>
    <source>
        <strain evidence="2">Duluth1</strain>
        <tissue evidence="2">Whole animal</tissue>
    </source>
</reference>
<evidence type="ECO:0000313" key="2">
    <source>
        <dbReference type="EMBL" id="KAH3868989.1"/>
    </source>
</evidence>
<comment type="caution">
    <text evidence="2">The sequence shown here is derived from an EMBL/GenBank/DDBJ whole genome shotgun (WGS) entry which is preliminary data.</text>
</comment>
<dbReference type="Proteomes" id="UP000828390">
    <property type="component" value="Unassembled WGS sequence"/>
</dbReference>
<proteinExistence type="predicted"/>